<dbReference type="RefSeq" id="WP_425346471.1">
    <property type="nucleotide sequence ID" value="NZ_JBGUBD010000009.1"/>
</dbReference>
<comment type="caution">
    <text evidence="2">The sequence shown here is derived from an EMBL/GenBank/DDBJ whole genome shotgun (WGS) entry which is preliminary data.</text>
</comment>
<evidence type="ECO:0000313" key="2">
    <source>
        <dbReference type="EMBL" id="MFA9479552.1"/>
    </source>
</evidence>
<dbReference type="EMBL" id="JBGUBD010000009">
    <property type="protein sequence ID" value="MFA9479552.1"/>
    <property type="molecule type" value="Genomic_DNA"/>
</dbReference>
<dbReference type="Proteomes" id="UP001575105">
    <property type="component" value="Unassembled WGS sequence"/>
</dbReference>
<dbReference type="Gene3D" id="3.20.20.370">
    <property type="entry name" value="Glycoside hydrolase/deacetylase"/>
    <property type="match status" value="1"/>
</dbReference>
<dbReference type="InterPro" id="IPR002509">
    <property type="entry name" value="NODB_dom"/>
</dbReference>
<dbReference type="InterPro" id="IPR011330">
    <property type="entry name" value="Glyco_hydro/deAcase_b/a-brl"/>
</dbReference>
<proteinExistence type="predicted"/>
<accession>A0ABV4U7G9</accession>
<reference evidence="2 3" key="1">
    <citation type="submission" date="2024-08" db="EMBL/GenBank/DDBJ databases">
        <title>Whole-genome sequencing of halo(alkali)philic microorganisms from hypersaline lakes.</title>
        <authorList>
            <person name="Sorokin D.Y."/>
            <person name="Merkel A.Y."/>
            <person name="Messina E."/>
            <person name="Yakimov M."/>
        </authorList>
    </citation>
    <scope>NUCLEOTIDE SEQUENCE [LARGE SCALE GENOMIC DNA]</scope>
    <source>
        <strain evidence="2 3">AB-hyl4</strain>
    </source>
</reference>
<protein>
    <submittedName>
        <fullName evidence="2">Polysaccharide deacetylase family protein</fullName>
    </submittedName>
</protein>
<sequence length="324" mass="36168">MSSKQPNDAPPSRKEAASTIEPVRLVMSIDCEALQQSIADPALGERSTRGFADVLEANKLRGTFYVISPDLEAHAAVYRDLDRRGHEVGVHIHAGEHDAPEFLGLLSAEEQRRVIQDNVDRFAQVMGRPPLSVCLGYGSANDATYPLLADAGFRHGGASIPGRRLPQCASCWDGAPLDVHYAHRWFRMLPGDLDFVEIPPTVDPDSRMWGGKHCQDLRIELVDAKSHWHLMDKTIARQVRDGVAMPVVRATTHNIFEYDDPRNFRRQTLEGTIQGFLDICQRRELSWQTATSADVAERFRALHSLPTTAAVPELDTRGRQFTKA</sequence>
<name>A0ABV4U7G9_9BACT</name>
<organism evidence="2 3">
    <name type="scientific">Natronomicrosphaera hydrolytica</name>
    <dbReference type="NCBI Taxonomy" id="3242702"/>
    <lineage>
        <taxon>Bacteria</taxon>
        <taxon>Pseudomonadati</taxon>
        <taxon>Planctomycetota</taxon>
        <taxon>Phycisphaerae</taxon>
        <taxon>Phycisphaerales</taxon>
        <taxon>Phycisphaeraceae</taxon>
        <taxon>Natronomicrosphaera</taxon>
    </lineage>
</organism>
<dbReference type="Pfam" id="PF01522">
    <property type="entry name" value="Polysacc_deac_1"/>
    <property type="match status" value="1"/>
</dbReference>
<gene>
    <name evidence="2" type="ORF">ACERK3_14780</name>
</gene>
<evidence type="ECO:0000259" key="1">
    <source>
        <dbReference type="Pfam" id="PF01522"/>
    </source>
</evidence>
<dbReference type="SUPFAM" id="SSF88713">
    <property type="entry name" value="Glycoside hydrolase/deacetylase"/>
    <property type="match status" value="1"/>
</dbReference>
<evidence type="ECO:0000313" key="3">
    <source>
        <dbReference type="Proteomes" id="UP001575105"/>
    </source>
</evidence>
<feature type="domain" description="NodB homology" evidence="1">
    <location>
        <begin position="46"/>
        <end position="154"/>
    </location>
</feature>
<keyword evidence="3" id="KW-1185">Reference proteome</keyword>